<organism evidence="1 2">
    <name type="scientific">Aspergillus melleus</name>
    <dbReference type="NCBI Taxonomy" id="138277"/>
    <lineage>
        <taxon>Eukaryota</taxon>
        <taxon>Fungi</taxon>
        <taxon>Dikarya</taxon>
        <taxon>Ascomycota</taxon>
        <taxon>Pezizomycotina</taxon>
        <taxon>Eurotiomycetes</taxon>
        <taxon>Eurotiomycetidae</taxon>
        <taxon>Eurotiales</taxon>
        <taxon>Aspergillaceae</taxon>
        <taxon>Aspergillus</taxon>
        <taxon>Aspergillus subgen. Circumdati</taxon>
    </lineage>
</organism>
<sequence>MAADFPVLRELKVWCSLGCKPGTFCLPNFPALLNLKLCFGEYYYMPHGGDFDVYVDWSRLPSLIALEIEGILDDPLYGYLNFEGVTKSLRRFTAKHMNGWDFWDHWKSMNESLEEIRLQSARESYPRYTVLDFPRLKTLELANSLDCLPLFNIGLPALSQIDLKLGPTDFGYYLPYHLSSPTSEN</sequence>
<reference evidence="1 2" key="1">
    <citation type="journal article" date="2023" name="ACS Omega">
        <title>Identification of the Neoaspergillic Acid Biosynthesis Gene Cluster by Establishing an In Vitro CRISPR-Ribonucleoprotein Genetic System in Aspergillus melleus.</title>
        <authorList>
            <person name="Yuan B."/>
            <person name="Grau M.F."/>
            <person name="Murata R.M."/>
            <person name="Torok T."/>
            <person name="Venkateswaran K."/>
            <person name="Stajich J.E."/>
            <person name="Wang C.C.C."/>
        </authorList>
    </citation>
    <scope>NUCLEOTIDE SEQUENCE [LARGE SCALE GENOMIC DNA]</scope>
    <source>
        <strain evidence="1 2">IMV 1140</strain>
    </source>
</reference>
<gene>
    <name evidence="1" type="ORF">N8T08_002599</name>
</gene>
<dbReference type="Proteomes" id="UP001177260">
    <property type="component" value="Unassembled WGS sequence"/>
</dbReference>
<evidence type="ECO:0000313" key="2">
    <source>
        <dbReference type="Proteomes" id="UP001177260"/>
    </source>
</evidence>
<protein>
    <submittedName>
        <fullName evidence="1">Uncharacterized protein</fullName>
    </submittedName>
</protein>
<accession>A0ACC3B9C3</accession>
<proteinExistence type="predicted"/>
<dbReference type="EMBL" id="JAOPJF010000015">
    <property type="protein sequence ID" value="KAK1146838.1"/>
    <property type="molecule type" value="Genomic_DNA"/>
</dbReference>
<name>A0ACC3B9C3_9EURO</name>
<evidence type="ECO:0000313" key="1">
    <source>
        <dbReference type="EMBL" id="KAK1146838.1"/>
    </source>
</evidence>
<comment type="caution">
    <text evidence="1">The sequence shown here is derived from an EMBL/GenBank/DDBJ whole genome shotgun (WGS) entry which is preliminary data.</text>
</comment>
<keyword evidence="2" id="KW-1185">Reference proteome</keyword>